<gene>
    <name evidence="17" type="ORF">SAMN05421748_1556</name>
</gene>
<dbReference type="Proteomes" id="UP000219612">
    <property type="component" value="Unassembled WGS sequence"/>
</dbReference>
<evidence type="ECO:0000256" key="4">
    <source>
        <dbReference type="ARBA" id="ARBA00022801"/>
    </source>
</evidence>
<keyword evidence="14" id="KW-1133">Transmembrane helix</keyword>
<evidence type="ECO:0000256" key="6">
    <source>
        <dbReference type="ARBA" id="ARBA00022840"/>
    </source>
</evidence>
<evidence type="ECO:0000256" key="14">
    <source>
        <dbReference type="SAM" id="Phobius"/>
    </source>
</evidence>
<dbReference type="GO" id="GO:0030894">
    <property type="term" value="C:replisome"/>
    <property type="evidence" value="ECO:0007669"/>
    <property type="project" value="TreeGrafter"/>
</dbReference>
<reference evidence="17 18" key="1">
    <citation type="submission" date="2017-09" db="EMBL/GenBank/DDBJ databases">
        <authorList>
            <person name="Ehlers B."/>
            <person name="Leendertz F.H."/>
        </authorList>
    </citation>
    <scope>NUCLEOTIDE SEQUENCE [LARGE SCALE GENOMIC DNA]</scope>
    <source>
        <strain evidence="17 18">CGMCC 4.6857</strain>
    </source>
</reference>
<evidence type="ECO:0000256" key="5">
    <source>
        <dbReference type="ARBA" id="ARBA00022806"/>
    </source>
</evidence>
<dbReference type="InterPro" id="IPR011545">
    <property type="entry name" value="DEAD/DEAH_box_helicase_dom"/>
</dbReference>
<dbReference type="InterPro" id="IPR036388">
    <property type="entry name" value="WH-like_DNA-bd_sf"/>
</dbReference>
<evidence type="ECO:0000256" key="11">
    <source>
        <dbReference type="ARBA" id="ARBA00044535"/>
    </source>
</evidence>
<dbReference type="GO" id="GO:0006281">
    <property type="term" value="P:DNA repair"/>
    <property type="evidence" value="ECO:0007669"/>
    <property type="project" value="TreeGrafter"/>
</dbReference>
<feature type="compositionally biased region" description="Polar residues" evidence="13">
    <location>
        <begin position="492"/>
        <end position="508"/>
    </location>
</feature>
<sequence length="698" mass="74641">MDTLDRIAADVLGIGLRPAQRRALEALTGHGDTLAVLPTGSGKSAIYQVGGLALGGLTVVVSPLIALQRDQLRSMTARDSVRAVMLNSAQHHADRAHALQELAGGRADFVMLGPEQLANAETMAAITGGPRPVTLVAVDEAHLVSEWGHDFRPEYLRLADVVEAAGRPPVLALTATAAPPVQADITRQLRMRDPHVIVADFDRPNIALSVRRARHDLPEGQAIDDRTVEVVLAHEGPALVYALSHARCESLAERLRLDAYRAEPYHAGLPAARRSEIQDAFFAGRLDVVVATSAFGMGIDKPDVRTVVHAGVPGSLDEYYQEIGRAGRDGGPATAVLVYDPRTIRIPRLLAARSRMGAASVHAVIDAIEAAEGRTTVKDLAEAAKVGRAAAERVVDELLELGLLHPDGNNAVLAAPMGDAFRQVTAAGNRRQAILRSRIEAARGYAETTHCRRADLLGYFGEHYTPPCNTCDNDKHPTTSTSRPHPDERTTPPHTTSSRGNGHPTSSDGDGHPASRGDDHPTSRGDDHPTSRGDDHPASRGDDHPTSRGDDHPTSRGDDHPTSRGDDHPTSRGDGHPTSRGDGHPTSRGDDHPASRGDDHPTSRGDDHPTSRGDGHPTPSLAGERGDKRYPDENAAFSHDDQSAGRDTQAQAKRVRHRLWGSGTLLSQDDHELVVAFDSVGYRHLTAAALTNGLLTPE</sequence>
<evidence type="ECO:0000256" key="10">
    <source>
        <dbReference type="ARBA" id="ARBA00034808"/>
    </source>
</evidence>
<dbReference type="SMART" id="SM00490">
    <property type="entry name" value="HELICc"/>
    <property type="match status" value="1"/>
</dbReference>
<name>A0A285KT86_9ACTN</name>
<keyword evidence="2" id="KW-0479">Metal-binding</keyword>
<comment type="similarity">
    <text evidence="1">Belongs to the helicase family. RecQ subfamily.</text>
</comment>
<evidence type="ECO:0000259" key="15">
    <source>
        <dbReference type="PROSITE" id="PS51192"/>
    </source>
</evidence>
<keyword evidence="14" id="KW-0472">Membrane</keyword>
<dbReference type="GO" id="GO:0003677">
    <property type="term" value="F:DNA binding"/>
    <property type="evidence" value="ECO:0007669"/>
    <property type="project" value="UniProtKB-KW"/>
</dbReference>
<dbReference type="Pfam" id="PF00271">
    <property type="entry name" value="Helicase_C"/>
    <property type="match status" value="1"/>
</dbReference>
<proteinExistence type="inferred from homology"/>
<dbReference type="EMBL" id="OBDY01000055">
    <property type="protein sequence ID" value="SNY75067.1"/>
    <property type="molecule type" value="Genomic_DNA"/>
</dbReference>
<dbReference type="GO" id="GO:0043590">
    <property type="term" value="C:bacterial nucleoid"/>
    <property type="evidence" value="ECO:0007669"/>
    <property type="project" value="TreeGrafter"/>
</dbReference>
<dbReference type="InterPro" id="IPR001650">
    <property type="entry name" value="Helicase_C-like"/>
</dbReference>
<evidence type="ECO:0000256" key="12">
    <source>
        <dbReference type="ARBA" id="ARBA00044550"/>
    </source>
</evidence>
<dbReference type="SUPFAM" id="SSF52540">
    <property type="entry name" value="P-loop containing nucleoside triphosphate hydrolases"/>
    <property type="match status" value="1"/>
</dbReference>
<dbReference type="Gene3D" id="1.10.10.10">
    <property type="entry name" value="Winged helix-like DNA-binding domain superfamily/Winged helix DNA-binding domain"/>
    <property type="match status" value="1"/>
</dbReference>
<organism evidence="17 18">
    <name type="scientific">Paractinoplanes atraurantiacus</name>
    <dbReference type="NCBI Taxonomy" id="1036182"/>
    <lineage>
        <taxon>Bacteria</taxon>
        <taxon>Bacillati</taxon>
        <taxon>Actinomycetota</taxon>
        <taxon>Actinomycetes</taxon>
        <taxon>Micromonosporales</taxon>
        <taxon>Micromonosporaceae</taxon>
        <taxon>Paractinoplanes</taxon>
    </lineage>
</organism>
<feature type="transmembrane region" description="Helical" evidence="14">
    <location>
        <begin position="45"/>
        <end position="67"/>
    </location>
</feature>
<dbReference type="GO" id="GO:0046872">
    <property type="term" value="F:metal ion binding"/>
    <property type="evidence" value="ECO:0007669"/>
    <property type="project" value="UniProtKB-KW"/>
</dbReference>
<evidence type="ECO:0000259" key="16">
    <source>
        <dbReference type="PROSITE" id="PS51194"/>
    </source>
</evidence>
<dbReference type="InterPro" id="IPR014001">
    <property type="entry name" value="Helicase_ATP-bd"/>
</dbReference>
<dbReference type="AlphaFoldDB" id="A0A285KT86"/>
<dbReference type="RefSeq" id="WP_097329256.1">
    <property type="nucleotide sequence ID" value="NZ_OBDY01000055.1"/>
</dbReference>
<dbReference type="PANTHER" id="PTHR13710">
    <property type="entry name" value="DNA HELICASE RECQ FAMILY MEMBER"/>
    <property type="match status" value="1"/>
</dbReference>
<dbReference type="PROSITE" id="PS51194">
    <property type="entry name" value="HELICASE_CTER"/>
    <property type="match status" value="1"/>
</dbReference>
<dbReference type="PANTHER" id="PTHR13710:SF105">
    <property type="entry name" value="ATP-DEPENDENT DNA HELICASE Q1"/>
    <property type="match status" value="1"/>
</dbReference>
<evidence type="ECO:0000256" key="13">
    <source>
        <dbReference type="SAM" id="MobiDB-lite"/>
    </source>
</evidence>
<dbReference type="GO" id="GO:0005737">
    <property type="term" value="C:cytoplasm"/>
    <property type="evidence" value="ECO:0007669"/>
    <property type="project" value="TreeGrafter"/>
</dbReference>
<keyword evidence="4" id="KW-0378">Hydrolase</keyword>
<evidence type="ECO:0000256" key="8">
    <source>
        <dbReference type="ARBA" id="ARBA00023235"/>
    </source>
</evidence>
<dbReference type="InterPro" id="IPR032284">
    <property type="entry name" value="RecQ_Zn-bd"/>
</dbReference>
<feature type="compositionally biased region" description="Basic and acidic residues" evidence="13">
    <location>
        <begin position="624"/>
        <end position="644"/>
    </location>
</feature>
<keyword evidence="7" id="KW-0238">DNA-binding</keyword>
<dbReference type="GO" id="GO:0005524">
    <property type="term" value="F:ATP binding"/>
    <property type="evidence" value="ECO:0007669"/>
    <property type="project" value="UniProtKB-KW"/>
</dbReference>
<evidence type="ECO:0000313" key="18">
    <source>
        <dbReference type="Proteomes" id="UP000219612"/>
    </source>
</evidence>
<keyword evidence="18" id="KW-1185">Reference proteome</keyword>
<dbReference type="PROSITE" id="PS00356">
    <property type="entry name" value="HTH_LACI_1"/>
    <property type="match status" value="1"/>
</dbReference>
<feature type="region of interest" description="Disordered" evidence="13">
    <location>
        <begin position="466"/>
        <end position="650"/>
    </location>
</feature>
<keyword evidence="6" id="KW-0067">ATP-binding</keyword>
<evidence type="ECO:0000256" key="3">
    <source>
        <dbReference type="ARBA" id="ARBA00022741"/>
    </source>
</evidence>
<dbReference type="Gene3D" id="3.40.50.300">
    <property type="entry name" value="P-loop containing nucleotide triphosphate hydrolases"/>
    <property type="match status" value="2"/>
</dbReference>
<accession>A0A285KT86</accession>
<dbReference type="GO" id="GO:0009378">
    <property type="term" value="F:four-way junction helicase activity"/>
    <property type="evidence" value="ECO:0007669"/>
    <property type="project" value="TreeGrafter"/>
</dbReference>
<keyword evidence="14" id="KW-0812">Transmembrane</keyword>
<evidence type="ECO:0000256" key="9">
    <source>
        <dbReference type="ARBA" id="ARBA00034617"/>
    </source>
</evidence>
<feature type="domain" description="Helicase ATP-binding" evidence="15">
    <location>
        <begin position="24"/>
        <end position="195"/>
    </location>
</feature>
<evidence type="ECO:0000256" key="2">
    <source>
        <dbReference type="ARBA" id="ARBA00022723"/>
    </source>
</evidence>
<dbReference type="Pfam" id="PF00270">
    <property type="entry name" value="DEAD"/>
    <property type="match status" value="1"/>
</dbReference>
<keyword evidence="8" id="KW-0413">Isomerase</keyword>
<dbReference type="CDD" id="cd17920">
    <property type="entry name" value="DEXHc_RecQ"/>
    <property type="match status" value="1"/>
</dbReference>
<feature type="domain" description="Helicase C-terminal" evidence="16">
    <location>
        <begin position="222"/>
        <end position="369"/>
    </location>
</feature>
<dbReference type="GO" id="GO:0016787">
    <property type="term" value="F:hydrolase activity"/>
    <property type="evidence" value="ECO:0007669"/>
    <property type="project" value="UniProtKB-KW"/>
</dbReference>
<dbReference type="InterPro" id="IPR004589">
    <property type="entry name" value="DNA_helicase_ATP-dep_RecQ"/>
</dbReference>
<comment type="catalytic activity">
    <reaction evidence="9">
        <text>Couples ATP hydrolysis with the unwinding of duplex DNA by translocating in the 3'-5' direction.</text>
        <dbReference type="EC" id="5.6.2.4"/>
    </reaction>
</comment>
<dbReference type="NCBIfam" id="TIGR00614">
    <property type="entry name" value="recQ_fam"/>
    <property type="match status" value="1"/>
</dbReference>
<protein>
    <recommendedName>
        <fullName evidence="11">ATP-dependent DNA helicase RecQ</fullName>
        <ecNumber evidence="10">5.6.2.4</ecNumber>
    </recommendedName>
    <alternativeName>
        <fullName evidence="12">DNA 3'-5' helicase RecQ</fullName>
    </alternativeName>
</protein>
<keyword evidence="5 17" id="KW-0347">Helicase</keyword>
<evidence type="ECO:0000256" key="7">
    <source>
        <dbReference type="ARBA" id="ARBA00023125"/>
    </source>
</evidence>
<dbReference type="GO" id="GO:0043138">
    <property type="term" value="F:3'-5' DNA helicase activity"/>
    <property type="evidence" value="ECO:0007669"/>
    <property type="project" value="UniProtKB-EC"/>
</dbReference>
<dbReference type="Pfam" id="PF16124">
    <property type="entry name" value="RecQ_Zn_bind"/>
    <property type="match status" value="1"/>
</dbReference>
<evidence type="ECO:0000256" key="1">
    <source>
        <dbReference type="ARBA" id="ARBA00005446"/>
    </source>
</evidence>
<dbReference type="SMART" id="SM00487">
    <property type="entry name" value="DEXDc"/>
    <property type="match status" value="1"/>
</dbReference>
<dbReference type="InterPro" id="IPR027417">
    <property type="entry name" value="P-loop_NTPase"/>
</dbReference>
<dbReference type="EC" id="5.6.2.4" evidence="10"/>
<evidence type="ECO:0000313" key="17">
    <source>
        <dbReference type="EMBL" id="SNY75067.1"/>
    </source>
</evidence>
<dbReference type="PROSITE" id="PS51192">
    <property type="entry name" value="HELICASE_ATP_BIND_1"/>
    <property type="match status" value="1"/>
</dbReference>
<dbReference type="GO" id="GO:0006310">
    <property type="term" value="P:DNA recombination"/>
    <property type="evidence" value="ECO:0007669"/>
    <property type="project" value="InterPro"/>
</dbReference>
<feature type="compositionally biased region" description="Basic and acidic residues" evidence="13">
    <location>
        <begin position="509"/>
        <end position="615"/>
    </location>
</feature>
<dbReference type="OrthoDB" id="9760034at2"/>
<keyword evidence="3" id="KW-0547">Nucleotide-binding</keyword>